<evidence type="ECO:0000313" key="1">
    <source>
        <dbReference type="EMBL" id="NHO53076.1"/>
    </source>
</evidence>
<dbReference type="RefSeq" id="WP_166313226.1">
    <property type="nucleotide sequence ID" value="NZ_WOTH01000005.1"/>
</dbReference>
<dbReference type="EMBL" id="WOTH01000005">
    <property type="protein sequence ID" value="NHO53076.1"/>
    <property type="molecule type" value="Genomic_DNA"/>
</dbReference>
<dbReference type="AlphaFoldDB" id="A0A967ECB3"/>
<reference evidence="1" key="1">
    <citation type="submission" date="2019-11" db="EMBL/GenBank/DDBJ databases">
        <title>Description of new Acetobacter species.</title>
        <authorList>
            <person name="Cleenwerck I."/>
            <person name="Sombolestani A.S."/>
        </authorList>
    </citation>
    <scope>NUCLEOTIDE SEQUENCE</scope>
    <source>
        <strain evidence="1">LMG 1626</strain>
    </source>
</reference>
<dbReference type="Proteomes" id="UP000597459">
    <property type="component" value="Unassembled WGS sequence"/>
</dbReference>
<comment type="caution">
    <text evidence="1">The sequence shown here is derived from an EMBL/GenBank/DDBJ whole genome shotgun (WGS) entry which is preliminary data.</text>
</comment>
<proteinExistence type="predicted"/>
<name>A0A967ECB3_9PROT</name>
<organism evidence="1 2">
    <name type="scientific">Acetobacter estunensis</name>
    <dbReference type="NCBI Taxonomy" id="104097"/>
    <lineage>
        <taxon>Bacteria</taxon>
        <taxon>Pseudomonadati</taxon>
        <taxon>Pseudomonadota</taxon>
        <taxon>Alphaproteobacteria</taxon>
        <taxon>Acetobacterales</taxon>
        <taxon>Acetobacteraceae</taxon>
        <taxon>Acetobacter</taxon>
    </lineage>
</organism>
<evidence type="ECO:0000313" key="2">
    <source>
        <dbReference type="Proteomes" id="UP000597459"/>
    </source>
</evidence>
<keyword evidence="2" id="KW-1185">Reference proteome</keyword>
<gene>
    <name evidence="1" type="ORF">GOB87_03750</name>
</gene>
<accession>A0A967ECB3</accession>
<protein>
    <submittedName>
        <fullName evidence="1">Uncharacterized protein</fullName>
    </submittedName>
</protein>
<sequence>MTAPAPEMVRTLQASVRRLEAQAELALVLAQHIRDGRCNKDARNQLLVLSGECVSAMREEEKAVALQRGEAA</sequence>